<evidence type="ECO:0000256" key="3">
    <source>
        <dbReference type="ARBA" id="ARBA00022553"/>
    </source>
</evidence>
<dbReference type="NCBIfam" id="NF008738">
    <property type="entry name" value="PRK11768.1"/>
    <property type="match status" value="1"/>
</dbReference>
<keyword evidence="14" id="KW-1185">Reference proteome</keyword>
<dbReference type="PANTHER" id="PTHR39573:SF1">
    <property type="entry name" value="STRESS RESPONSE KINASE A"/>
    <property type="match status" value="1"/>
</dbReference>
<keyword evidence="9 11" id="KW-0460">Magnesium</keyword>
<dbReference type="SUPFAM" id="SSF56112">
    <property type="entry name" value="Protein kinase-like (PK-like)"/>
    <property type="match status" value="1"/>
</dbReference>
<evidence type="ECO:0000313" key="14">
    <source>
        <dbReference type="Proteomes" id="UP001319827"/>
    </source>
</evidence>
<dbReference type="HAMAP" id="MF_01497">
    <property type="entry name" value="SrkA_kinase"/>
    <property type="match status" value="1"/>
</dbReference>
<comment type="function">
    <text evidence="11">A protein kinase that phosphorylates Ser and Thr residues. Probably acts to suppress the effects of stress linked to accumulation of reactive oxygen species. Probably involved in the extracytoplasmic stress response.</text>
</comment>
<comment type="similarity">
    <text evidence="11">Belongs to the SrkA/RdoA protein kinase family.</text>
</comment>
<reference evidence="13 14" key="1">
    <citation type="journal article" date="2016" name="C (Basel)">
        <title>Selective Growth of and Electricity Production by Marine Exoelectrogenic Bacteria in Self-Aggregated Hydrogel of Microbially Reduced Graphene Oxide.</title>
        <authorList>
            <person name="Yoshida N."/>
            <person name="Goto Y."/>
            <person name="Miyata Y."/>
        </authorList>
    </citation>
    <scope>NUCLEOTIDE SEQUENCE [LARGE SCALE GENOMIC DNA]</scope>
    <source>
        <strain evidence="13 14">NIT-T3</strain>
    </source>
</reference>
<evidence type="ECO:0000313" key="13">
    <source>
        <dbReference type="EMBL" id="BCR03868.1"/>
    </source>
</evidence>
<dbReference type="EC" id="2.7.11.1" evidence="11"/>
<keyword evidence="8 11" id="KW-0067">ATP-binding</keyword>
<dbReference type="Proteomes" id="UP001319827">
    <property type="component" value="Chromosome"/>
</dbReference>
<dbReference type="Pfam" id="PF01636">
    <property type="entry name" value="APH"/>
    <property type="match status" value="1"/>
</dbReference>
<dbReference type="PANTHER" id="PTHR39573">
    <property type="entry name" value="STRESS RESPONSE KINASE A"/>
    <property type="match status" value="1"/>
</dbReference>
<evidence type="ECO:0000256" key="8">
    <source>
        <dbReference type="ARBA" id="ARBA00022840"/>
    </source>
</evidence>
<reference evidence="13 14" key="2">
    <citation type="journal article" date="2021" name="Int. J. Syst. Evol. Microbiol.">
        <title>Isolation and Polyphasic Characterization of Desulfuromonas versatilis sp. Nov., an Electrogenic Bacteria Capable of Versatile Metabolism Isolated from a Graphene Oxide-Reducing Enrichment Culture.</title>
        <authorList>
            <person name="Xie L."/>
            <person name="Yoshida N."/>
            <person name="Ishii S."/>
            <person name="Meng L."/>
        </authorList>
    </citation>
    <scope>NUCLEOTIDE SEQUENCE [LARGE SCALE GENOMIC DNA]</scope>
    <source>
        <strain evidence="13 14">NIT-T3</strain>
    </source>
</reference>
<dbReference type="Gene3D" id="1.20.1270.170">
    <property type="match status" value="1"/>
</dbReference>
<comment type="subunit">
    <text evidence="11">Monomer.</text>
</comment>
<dbReference type="EMBL" id="AP024355">
    <property type="protein sequence ID" value="BCR03868.1"/>
    <property type="molecule type" value="Genomic_DNA"/>
</dbReference>
<dbReference type="Gene3D" id="3.30.200.70">
    <property type="match status" value="1"/>
</dbReference>
<feature type="active site" description="Proton acceptor" evidence="11">
    <location>
        <position position="219"/>
    </location>
</feature>
<evidence type="ECO:0000256" key="9">
    <source>
        <dbReference type="ARBA" id="ARBA00022842"/>
    </source>
</evidence>
<comment type="catalytic activity">
    <reaction evidence="11">
        <text>L-threonyl-[protein] + ATP = O-phospho-L-threonyl-[protein] + ADP + H(+)</text>
        <dbReference type="Rhea" id="RHEA:46608"/>
        <dbReference type="Rhea" id="RHEA-COMP:11060"/>
        <dbReference type="Rhea" id="RHEA-COMP:11605"/>
        <dbReference type="ChEBI" id="CHEBI:15378"/>
        <dbReference type="ChEBI" id="CHEBI:30013"/>
        <dbReference type="ChEBI" id="CHEBI:30616"/>
        <dbReference type="ChEBI" id="CHEBI:61977"/>
        <dbReference type="ChEBI" id="CHEBI:456216"/>
        <dbReference type="EC" id="2.7.11.1"/>
    </reaction>
</comment>
<evidence type="ECO:0000256" key="4">
    <source>
        <dbReference type="ARBA" id="ARBA00022679"/>
    </source>
</evidence>
<keyword evidence="4 11" id="KW-0808">Transferase</keyword>
<evidence type="ECO:0000259" key="12">
    <source>
        <dbReference type="Pfam" id="PF01636"/>
    </source>
</evidence>
<comment type="subcellular location">
    <subcellularLocation>
        <location evidence="11">Cytoplasm</location>
    </subcellularLocation>
</comment>
<accession>A0ABM8HTS2</accession>
<feature type="binding site" evidence="11">
    <location>
        <position position="224"/>
    </location>
    <ligand>
        <name>Mg(2+)</name>
        <dbReference type="ChEBI" id="CHEBI:18420"/>
    </ligand>
</feature>
<dbReference type="InterPro" id="IPR032882">
    <property type="entry name" value="SrkA/RdoA"/>
</dbReference>
<feature type="active site" evidence="11">
    <location>
        <position position="236"/>
    </location>
</feature>
<keyword evidence="1 11" id="KW-0963">Cytoplasm</keyword>
<organism evidence="13 14">
    <name type="scientific">Desulfuromonas versatilis</name>
    <dbReference type="NCBI Taxonomy" id="2802975"/>
    <lineage>
        <taxon>Bacteria</taxon>
        <taxon>Pseudomonadati</taxon>
        <taxon>Thermodesulfobacteriota</taxon>
        <taxon>Desulfuromonadia</taxon>
        <taxon>Desulfuromonadales</taxon>
        <taxon>Desulfuromonadaceae</taxon>
        <taxon>Desulfuromonas</taxon>
    </lineage>
</organism>
<evidence type="ECO:0000256" key="10">
    <source>
        <dbReference type="ARBA" id="ARBA00023016"/>
    </source>
</evidence>
<sequence length="343" mass="39528">MVGIGRRPIPLSESFCLMNQTAHPFQSLTPSFVMDAVESRGYRCDHRVFALNSYENRVFQVGVEESAPLIAKFYRPGRWSDEQIVEEHRFCFELVERELPVVAPLAGAEGESLFHFGGFRFALFPRQGGHAPEFDNLDNLLILGRTLGRLHAFGATRPFAHRPRLDCQSFGHASVELISERFILPEYQANYDALTRDLLQALDELLDDGRISFLRTHGDCHAGNVLWRDGAPHFVDFDDARMAPAIQDLWMMLSGERSRQCAQLAEIVEGYDEFYDFRPSELRLVEALRALRILHHSAWLARRWDDPAFPHHFPWFNTVRYWGEHILQLREQLAALNEPPLNI</sequence>
<dbReference type="Gene3D" id="1.10.510.10">
    <property type="entry name" value="Transferase(Phosphotransferase) domain 1"/>
    <property type="match status" value="1"/>
</dbReference>
<feature type="site" description="ATP" evidence="11">
    <location>
        <position position="53"/>
    </location>
</feature>
<keyword evidence="6 11" id="KW-0547">Nucleotide-binding</keyword>
<evidence type="ECO:0000256" key="1">
    <source>
        <dbReference type="ARBA" id="ARBA00022490"/>
    </source>
</evidence>
<evidence type="ECO:0000256" key="7">
    <source>
        <dbReference type="ARBA" id="ARBA00022777"/>
    </source>
</evidence>
<evidence type="ECO:0000256" key="5">
    <source>
        <dbReference type="ARBA" id="ARBA00022723"/>
    </source>
</evidence>
<dbReference type="InterPro" id="IPR011009">
    <property type="entry name" value="Kinase-like_dom_sf"/>
</dbReference>
<comment type="catalytic activity">
    <reaction evidence="11">
        <text>L-seryl-[protein] + ATP = O-phospho-L-seryl-[protein] + ADP + H(+)</text>
        <dbReference type="Rhea" id="RHEA:17989"/>
        <dbReference type="Rhea" id="RHEA-COMP:9863"/>
        <dbReference type="Rhea" id="RHEA-COMP:11604"/>
        <dbReference type="ChEBI" id="CHEBI:15378"/>
        <dbReference type="ChEBI" id="CHEBI:29999"/>
        <dbReference type="ChEBI" id="CHEBI:30616"/>
        <dbReference type="ChEBI" id="CHEBI:83421"/>
        <dbReference type="ChEBI" id="CHEBI:456216"/>
        <dbReference type="EC" id="2.7.11.1"/>
    </reaction>
</comment>
<name>A0ABM8HTS2_9BACT</name>
<dbReference type="GO" id="GO:0016301">
    <property type="term" value="F:kinase activity"/>
    <property type="evidence" value="ECO:0007669"/>
    <property type="project" value="UniProtKB-KW"/>
</dbReference>
<keyword evidence="3 11" id="KW-0597">Phosphoprotein</keyword>
<evidence type="ECO:0000256" key="11">
    <source>
        <dbReference type="HAMAP-Rule" id="MF_01497"/>
    </source>
</evidence>
<keyword evidence="5 11" id="KW-0479">Metal-binding</keyword>
<keyword evidence="7 11" id="KW-0418">Kinase</keyword>
<gene>
    <name evidence="11 13" type="primary">srkA</name>
    <name evidence="13" type="ORF">DESUT3_09370</name>
</gene>
<protein>
    <recommendedName>
        <fullName evidence="11">Stress response kinase A</fullName>
        <ecNumber evidence="11">2.7.11.1</ecNumber>
    </recommendedName>
    <alternativeName>
        <fullName evidence="11">Serine/threonine-protein kinase SrkA</fullName>
    </alternativeName>
</protein>
<comment type="cofactor">
    <cofactor evidence="11">
        <name>Mg(2+)</name>
        <dbReference type="ChEBI" id="CHEBI:18420"/>
    </cofactor>
</comment>
<keyword evidence="2 11" id="KW-0723">Serine/threonine-protein kinase</keyword>
<keyword evidence="10 11" id="KW-0346">Stress response</keyword>
<dbReference type="InterPro" id="IPR002575">
    <property type="entry name" value="Aminoglycoside_PTrfase"/>
</dbReference>
<feature type="binding site" evidence="11">
    <location>
        <position position="236"/>
    </location>
    <ligand>
        <name>Mg(2+)</name>
        <dbReference type="ChEBI" id="CHEBI:18420"/>
    </ligand>
</feature>
<feature type="domain" description="Aminoglycoside phosphotransferase" evidence="12">
    <location>
        <begin position="53"/>
        <end position="275"/>
    </location>
</feature>
<evidence type="ECO:0000256" key="2">
    <source>
        <dbReference type="ARBA" id="ARBA00022527"/>
    </source>
</evidence>
<evidence type="ECO:0000256" key="6">
    <source>
        <dbReference type="ARBA" id="ARBA00022741"/>
    </source>
</evidence>
<proteinExistence type="inferred from homology"/>